<comment type="caution">
    <text evidence="8">Lacks conserved residue(s) required for the propagation of feature annotation.</text>
</comment>
<evidence type="ECO:0000256" key="8">
    <source>
        <dbReference type="RuleBase" id="RU361233"/>
    </source>
</evidence>
<keyword evidence="6 8" id="KW-1133">Transmembrane helix</keyword>
<evidence type="ECO:0000259" key="10">
    <source>
        <dbReference type="Pfam" id="PF04535"/>
    </source>
</evidence>
<evidence type="ECO:0000256" key="9">
    <source>
        <dbReference type="SAM" id="SignalP"/>
    </source>
</evidence>
<name>A0ABM3GTG0_9MYRT</name>
<comment type="subunit">
    <text evidence="3 8">Homodimer and heterodimers.</text>
</comment>
<keyword evidence="11" id="KW-1185">Reference proteome</keyword>
<feature type="signal peptide" evidence="9">
    <location>
        <begin position="1"/>
        <end position="28"/>
    </location>
</feature>
<feature type="transmembrane region" description="Helical" evidence="8">
    <location>
        <begin position="58"/>
        <end position="81"/>
    </location>
</feature>
<dbReference type="PANTHER" id="PTHR36488">
    <property type="entry name" value="CASP-LIKE PROTEIN 1U1"/>
    <property type="match status" value="1"/>
</dbReference>
<evidence type="ECO:0000256" key="4">
    <source>
        <dbReference type="ARBA" id="ARBA00022475"/>
    </source>
</evidence>
<evidence type="ECO:0000256" key="5">
    <source>
        <dbReference type="ARBA" id="ARBA00022692"/>
    </source>
</evidence>
<dbReference type="Pfam" id="PF04535">
    <property type="entry name" value="CASP_dom"/>
    <property type="match status" value="1"/>
</dbReference>
<evidence type="ECO:0000256" key="2">
    <source>
        <dbReference type="ARBA" id="ARBA00007651"/>
    </source>
</evidence>
<evidence type="ECO:0000256" key="6">
    <source>
        <dbReference type="ARBA" id="ARBA00022989"/>
    </source>
</evidence>
<keyword evidence="4 8" id="KW-1003">Cell membrane</keyword>
<dbReference type="InterPro" id="IPR044173">
    <property type="entry name" value="CASPL"/>
</dbReference>
<comment type="subcellular location">
    <subcellularLocation>
        <location evidence="1 8">Cell membrane</location>
        <topology evidence="1 8">Multi-pass membrane protein</topology>
    </subcellularLocation>
</comment>
<organism evidence="11 12">
    <name type="scientific">Rhodamnia argentea</name>
    <dbReference type="NCBI Taxonomy" id="178133"/>
    <lineage>
        <taxon>Eukaryota</taxon>
        <taxon>Viridiplantae</taxon>
        <taxon>Streptophyta</taxon>
        <taxon>Embryophyta</taxon>
        <taxon>Tracheophyta</taxon>
        <taxon>Spermatophyta</taxon>
        <taxon>Magnoliopsida</taxon>
        <taxon>eudicotyledons</taxon>
        <taxon>Gunneridae</taxon>
        <taxon>Pentapetalae</taxon>
        <taxon>rosids</taxon>
        <taxon>malvids</taxon>
        <taxon>Myrtales</taxon>
        <taxon>Myrtaceae</taxon>
        <taxon>Myrtoideae</taxon>
        <taxon>Myrteae</taxon>
        <taxon>Australasian group</taxon>
        <taxon>Rhodamnia</taxon>
    </lineage>
</organism>
<keyword evidence="7 8" id="KW-0472">Membrane</keyword>
<keyword evidence="9" id="KW-0732">Signal</keyword>
<keyword evidence="5 8" id="KW-0812">Transmembrane</keyword>
<protein>
    <recommendedName>
        <fullName evidence="8">CASP-like protein</fullName>
    </recommendedName>
</protein>
<gene>
    <name evidence="12" type="primary">LOC125312676</name>
</gene>
<dbReference type="InterPro" id="IPR006459">
    <property type="entry name" value="CASP/CASPL"/>
</dbReference>
<accession>A0ABM3GTG0</accession>
<dbReference type="Proteomes" id="UP000827889">
    <property type="component" value="Chromosome 10"/>
</dbReference>
<proteinExistence type="inferred from homology"/>
<evidence type="ECO:0000313" key="12">
    <source>
        <dbReference type="RefSeq" id="XP_048127630.1"/>
    </source>
</evidence>
<dbReference type="NCBIfam" id="TIGR01569">
    <property type="entry name" value="A_tha_TIGR01569"/>
    <property type="match status" value="1"/>
</dbReference>
<evidence type="ECO:0000256" key="7">
    <source>
        <dbReference type="ARBA" id="ARBA00023136"/>
    </source>
</evidence>
<evidence type="ECO:0000256" key="3">
    <source>
        <dbReference type="ARBA" id="ARBA00011489"/>
    </source>
</evidence>
<dbReference type="InterPro" id="IPR006702">
    <property type="entry name" value="CASP_dom"/>
</dbReference>
<dbReference type="RefSeq" id="XP_048127630.1">
    <property type="nucleotide sequence ID" value="XM_048271673.1"/>
</dbReference>
<reference evidence="12" key="1">
    <citation type="submission" date="2025-08" db="UniProtKB">
        <authorList>
            <consortium name="RefSeq"/>
        </authorList>
    </citation>
    <scope>IDENTIFICATION</scope>
    <source>
        <tissue evidence="12">Leaf</tissue>
    </source>
</reference>
<feature type="domain" description="Casparian strip membrane protein" evidence="10">
    <location>
        <begin position="8"/>
        <end position="88"/>
    </location>
</feature>
<evidence type="ECO:0000313" key="11">
    <source>
        <dbReference type="Proteomes" id="UP000827889"/>
    </source>
</evidence>
<dbReference type="PANTHER" id="PTHR36488:SF8">
    <property type="entry name" value="CASP-LIKE PROTEIN 1U1"/>
    <property type="match status" value="1"/>
</dbReference>
<feature type="chain" id="PRO_5045274305" description="CASP-like protein" evidence="9">
    <location>
        <begin position="29"/>
        <end position="130"/>
    </location>
</feature>
<evidence type="ECO:0000256" key="1">
    <source>
        <dbReference type="ARBA" id="ARBA00004651"/>
    </source>
</evidence>
<comment type="similarity">
    <text evidence="2 8">Belongs to the Casparian strip membrane proteins (CASP) family.</text>
</comment>
<dbReference type="GeneID" id="125312676"/>
<sequence length="130" mass="14253">MSRNHSRLGTAIQICLRVLSAAMTLAAALVMMTNEQSTVVFGIPVDAQYTYSQAFKFFAYANLVSCALCLLSLLLFLLIIARRRDCCSSSYIPARPGGDDIGDGGVCHHDGYRLRGEARECAHRLDAHLK</sequence>